<keyword evidence="1" id="KW-0472">Membrane</keyword>
<keyword evidence="3" id="KW-1185">Reference proteome</keyword>
<evidence type="ECO:0000313" key="2">
    <source>
        <dbReference type="EMBL" id="PVX77180.1"/>
    </source>
</evidence>
<dbReference type="EMBL" id="QEOB01000015">
    <property type="protein sequence ID" value="PVX77180.1"/>
    <property type="molecule type" value="Genomic_DNA"/>
</dbReference>
<protein>
    <submittedName>
        <fullName evidence="2">Uncharacterized protein</fullName>
    </submittedName>
</protein>
<name>A0ABX5KLE9_9BURK</name>
<feature type="transmembrane region" description="Helical" evidence="1">
    <location>
        <begin position="12"/>
        <end position="36"/>
    </location>
</feature>
<keyword evidence="1" id="KW-0812">Transmembrane</keyword>
<gene>
    <name evidence="2" type="ORF">C7402_115239</name>
</gene>
<reference evidence="2 3" key="1">
    <citation type="submission" date="2018-05" db="EMBL/GenBank/DDBJ databases">
        <title>Genomic Encyclopedia of Type Strains, Phase IV (KMG-V): Genome sequencing to study the core and pangenomes of soil and plant-associated prokaryotes.</title>
        <authorList>
            <person name="Whitman W."/>
        </authorList>
    </citation>
    <scope>NUCLEOTIDE SEQUENCE [LARGE SCALE GENOMIC DNA]</scope>
    <source>
        <strain evidence="2 3">SCZa-39</strain>
    </source>
</reference>
<sequence>MLVPYLAGGIVLGWAIGFVVGSIISYLLALALRGIVKLVGMFRR</sequence>
<evidence type="ECO:0000313" key="3">
    <source>
        <dbReference type="Proteomes" id="UP000245712"/>
    </source>
</evidence>
<accession>A0ABX5KLE9</accession>
<dbReference type="Proteomes" id="UP000245712">
    <property type="component" value="Unassembled WGS sequence"/>
</dbReference>
<proteinExistence type="predicted"/>
<keyword evidence="1" id="KW-1133">Transmembrane helix</keyword>
<organism evidence="2 3">
    <name type="scientific">Paraburkholderia unamae</name>
    <dbReference type="NCBI Taxonomy" id="219649"/>
    <lineage>
        <taxon>Bacteria</taxon>
        <taxon>Pseudomonadati</taxon>
        <taxon>Pseudomonadota</taxon>
        <taxon>Betaproteobacteria</taxon>
        <taxon>Burkholderiales</taxon>
        <taxon>Burkholderiaceae</taxon>
        <taxon>Paraburkholderia</taxon>
    </lineage>
</organism>
<evidence type="ECO:0000256" key="1">
    <source>
        <dbReference type="SAM" id="Phobius"/>
    </source>
</evidence>
<comment type="caution">
    <text evidence="2">The sequence shown here is derived from an EMBL/GenBank/DDBJ whole genome shotgun (WGS) entry which is preliminary data.</text>
</comment>